<dbReference type="STRING" id="551987.SAMN05192549_10896"/>
<evidence type="ECO:0000313" key="6">
    <source>
        <dbReference type="Proteomes" id="UP000184339"/>
    </source>
</evidence>
<dbReference type="PRINTS" id="PR00033">
    <property type="entry name" value="HTHASNC"/>
</dbReference>
<dbReference type="EMBL" id="FRCX01000008">
    <property type="protein sequence ID" value="SHN35828.1"/>
    <property type="molecule type" value="Genomic_DNA"/>
</dbReference>
<dbReference type="OrthoDB" id="8590699at2"/>
<feature type="domain" description="HTH asnC-type" evidence="4">
    <location>
        <begin position="3"/>
        <end position="64"/>
    </location>
</feature>
<sequence length="152" mass="17025">MELDRIDLQILNLLQEDATIPLRRLAEQVHASAATCQRRIAQLRASGILLKDVALVDRVKVGRPLTAFVTVQLAQQNTALLKMFEALMREEPDVSACYEVAGEYDFMLVVTAASMEAFQAFTRRVFTSNNNVNNYKSLLAMSCAKFETKVPL</sequence>
<dbReference type="Pfam" id="PF01037">
    <property type="entry name" value="AsnC_trans_reg"/>
    <property type="match status" value="1"/>
</dbReference>
<dbReference type="PROSITE" id="PS50956">
    <property type="entry name" value="HTH_ASNC_2"/>
    <property type="match status" value="1"/>
</dbReference>
<keyword evidence="3" id="KW-0804">Transcription</keyword>
<evidence type="ECO:0000313" key="5">
    <source>
        <dbReference type="EMBL" id="SHN35828.1"/>
    </source>
</evidence>
<accession>A0A1M7QVF4</accession>
<dbReference type="SUPFAM" id="SSF54909">
    <property type="entry name" value="Dimeric alpha+beta barrel"/>
    <property type="match status" value="1"/>
</dbReference>
<dbReference type="GO" id="GO:0043565">
    <property type="term" value="F:sequence-specific DNA binding"/>
    <property type="evidence" value="ECO:0007669"/>
    <property type="project" value="InterPro"/>
</dbReference>
<reference evidence="6" key="1">
    <citation type="submission" date="2016-11" db="EMBL/GenBank/DDBJ databases">
        <authorList>
            <person name="Varghese N."/>
            <person name="Submissions S."/>
        </authorList>
    </citation>
    <scope>NUCLEOTIDE SEQUENCE [LARGE SCALE GENOMIC DNA]</scope>
    <source>
        <strain evidence="6">Sac-22</strain>
    </source>
</reference>
<dbReference type="InterPro" id="IPR019887">
    <property type="entry name" value="Tscrpt_reg_AsnC/Lrp_C"/>
</dbReference>
<dbReference type="Pfam" id="PF13404">
    <property type="entry name" value="HTH_AsnC-type"/>
    <property type="match status" value="1"/>
</dbReference>
<protein>
    <submittedName>
        <fullName evidence="5">Transcriptional regulator, AsnC family</fullName>
    </submittedName>
</protein>
<dbReference type="GO" id="GO:0005829">
    <property type="term" value="C:cytosol"/>
    <property type="evidence" value="ECO:0007669"/>
    <property type="project" value="TreeGrafter"/>
</dbReference>
<dbReference type="PANTHER" id="PTHR30154:SF34">
    <property type="entry name" value="TRANSCRIPTIONAL REGULATOR AZLB"/>
    <property type="match status" value="1"/>
</dbReference>
<proteinExistence type="predicted"/>
<dbReference type="SMART" id="SM00344">
    <property type="entry name" value="HTH_ASNC"/>
    <property type="match status" value="1"/>
</dbReference>
<keyword evidence="6" id="KW-1185">Reference proteome</keyword>
<dbReference type="Gene3D" id="1.10.10.10">
    <property type="entry name" value="Winged helix-like DNA-binding domain superfamily/Winged helix DNA-binding domain"/>
    <property type="match status" value="1"/>
</dbReference>
<organism evidence="5 6">
    <name type="scientific">Duganella sacchari</name>
    <dbReference type="NCBI Taxonomy" id="551987"/>
    <lineage>
        <taxon>Bacteria</taxon>
        <taxon>Pseudomonadati</taxon>
        <taxon>Pseudomonadota</taxon>
        <taxon>Betaproteobacteria</taxon>
        <taxon>Burkholderiales</taxon>
        <taxon>Oxalobacteraceae</taxon>
        <taxon>Telluria group</taxon>
        <taxon>Duganella</taxon>
    </lineage>
</organism>
<keyword evidence="1" id="KW-0805">Transcription regulation</keyword>
<name>A0A1M7QVF4_9BURK</name>
<dbReference type="PANTHER" id="PTHR30154">
    <property type="entry name" value="LEUCINE-RESPONSIVE REGULATORY PROTEIN"/>
    <property type="match status" value="1"/>
</dbReference>
<evidence type="ECO:0000256" key="1">
    <source>
        <dbReference type="ARBA" id="ARBA00023015"/>
    </source>
</evidence>
<evidence type="ECO:0000256" key="2">
    <source>
        <dbReference type="ARBA" id="ARBA00023125"/>
    </source>
</evidence>
<dbReference type="InterPro" id="IPR019888">
    <property type="entry name" value="Tscrpt_reg_AsnC-like"/>
</dbReference>
<dbReference type="InterPro" id="IPR011008">
    <property type="entry name" value="Dimeric_a/b-barrel"/>
</dbReference>
<dbReference type="RefSeq" id="WP_072786885.1">
    <property type="nucleotide sequence ID" value="NZ_FRCX01000008.1"/>
</dbReference>
<gene>
    <name evidence="5" type="ORF">SAMN05192549_10896</name>
</gene>
<dbReference type="InterPro" id="IPR036388">
    <property type="entry name" value="WH-like_DNA-bd_sf"/>
</dbReference>
<dbReference type="InterPro" id="IPR036390">
    <property type="entry name" value="WH_DNA-bd_sf"/>
</dbReference>
<evidence type="ECO:0000259" key="4">
    <source>
        <dbReference type="PROSITE" id="PS50956"/>
    </source>
</evidence>
<dbReference type="SUPFAM" id="SSF46785">
    <property type="entry name" value="Winged helix' DNA-binding domain"/>
    <property type="match status" value="1"/>
</dbReference>
<evidence type="ECO:0000256" key="3">
    <source>
        <dbReference type="ARBA" id="ARBA00023163"/>
    </source>
</evidence>
<dbReference type="AlphaFoldDB" id="A0A1M7QVF4"/>
<dbReference type="GO" id="GO:0043200">
    <property type="term" value="P:response to amino acid"/>
    <property type="evidence" value="ECO:0007669"/>
    <property type="project" value="TreeGrafter"/>
</dbReference>
<dbReference type="Gene3D" id="3.30.70.920">
    <property type="match status" value="1"/>
</dbReference>
<dbReference type="InterPro" id="IPR000485">
    <property type="entry name" value="AsnC-type_HTH_dom"/>
</dbReference>
<keyword evidence="2" id="KW-0238">DNA-binding</keyword>
<dbReference type="Proteomes" id="UP000184339">
    <property type="component" value="Unassembled WGS sequence"/>
</dbReference>